<organism evidence="1 2">
    <name type="scientific">Babesia caballi</name>
    <dbReference type="NCBI Taxonomy" id="5871"/>
    <lineage>
        <taxon>Eukaryota</taxon>
        <taxon>Sar</taxon>
        <taxon>Alveolata</taxon>
        <taxon>Apicomplexa</taxon>
        <taxon>Aconoidasida</taxon>
        <taxon>Piroplasmida</taxon>
        <taxon>Babesiidae</taxon>
        <taxon>Babesia</taxon>
    </lineage>
</organism>
<protein>
    <submittedName>
        <fullName evidence="1">LysR family transcriptional regulator</fullName>
    </submittedName>
</protein>
<name>A0AAV4LWK6_BABCB</name>
<comment type="caution">
    <text evidence="1">The sequence shown here is derived from an EMBL/GenBank/DDBJ whole genome shotgun (WGS) entry which is preliminary data.</text>
</comment>
<dbReference type="EMBL" id="BPLF01000002">
    <property type="protein sequence ID" value="GIX63506.1"/>
    <property type="molecule type" value="Genomic_DNA"/>
</dbReference>
<dbReference type="AlphaFoldDB" id="A0AAV4LWK6"/>
<dbReference type="Proteomes" id="UP001497744">
    <property type="component" value="Unassembled WGS sequence"/>
</dbReference>
<gene>
    <name evidence="1" type="ORF">BcabD6B2_29410</name>
</gene>
<dbReference type="GeneID" id="94194987"/>
<sequence>MISLNLPFTPLQHPYRKRYRRIAQPMRRHVGRCNARAGKVAIGITGSSLIPDELLQSLGQLGNEASTTSTQCLNNLINILTKLGLRFSNFTKKVLNLVGEGFDGLITTTPILPRDPQDPVDGFLQVGGAVKGGVYRGT</sequence>
<evidence type="ECO:0000313" key="2">
    <source>
        <dbReference type="Proteomes" id="UP001497744"/>
    </source>
</evidence>
<accession>A0AAV4LWK6</accession>
<reference evidence="1 2" key="1">
    <citation type="submission" date="2021-06" db="EMBL/GenBank/DDBJ databases">
        <title>Genome sequence of Babesia caballi.</title>
        <authorList>
            <person name="Yamagishi J."/>
            <person name="Kidaka T."/>
            <person name="Ochi A."/>
        </authorList>
    </citation>
    <scope>NUCLEOTIDE SEQUENCE [LARGE SCALE GENOMIC DNA]</scope>
    <source>
        <strain evidence="1">USDA-D6B2</strain>
    </source>
</reference>
<evidence type="ECO:0000313" key="1">
    <source>
        <dbReference type="EMBL" id="GIX63506.1"/>
    </source>
</evidence>
<keyword evidence="2" id="KW-1185">Reference proteome</keyword>
<dbReference type="RefSeq" id="XP_067715575.1">
    <property type="nucleotide sequence ID" value="XM_067859474.1"/>
</dbReference>
<proteinExistence type="predicted"/>